<evidence type="ECO:0000256" key="4">
    <source>
        <dbReference type="ARBA" id="ARBA00022989"/>
    </source>
</evidence>
<dbReference type="Proteomes" id="UP001501822">
    <property type="component" value="Unassembled WGS sequence"/>
</dbReference>
<dbReference type="RefSeq" id="WP_252800680.1">
    <property type="nucleotide sequence ID" value="NZ_BAAABM010000009.1"/>
</dbReference>
<evidence type="ECO:0000256" key="2">
    <source>
        <dbReference type="ARBA" id="ARBA00022448"/>
    </source>
</evidence>
<gene>
    <name evidence="8" type="ORF">GCM10010151_16210</name>
</gene>
<organism evidence="8 9">
    <name type="scientific">Actinoallomurus spadix</name>
    <dbReference type="NCBI Taxonomy" id="79912"/>
    <lineage>
        <taxon>Bacteria</taxon>
        <taxon>Bacillati</taxon>
        <taxon>Actinomycetota</taxon>
        <taxon>Actinomycetes</taxon>
        <taxon>Streptosporangiales</taxon>
        <taxon>Thermomonosporaceae</taxon>
        <taxon>Actinoallomurus</taxon>
    </lineage>
</organism>
<dbReference type="InterPro" id="IPR036837">
    <property type="entry name" value="Cation_efflux_CTD_sf"/>
</dbReference>
<feature type="transmembrane region" description="Helical" evidence="6">
    <location>
        <begin position="81"/>
        <end position="104"/>
    </location>
</feature>
<evidence type="ECO:0000256" key="6">
    <source>
        <dbReference type="SAM" id="Phobius"/>
    </source>
</evidence>
<dbReference type="Pfam" id="PF01545">
    <property type="entry name" value="Cation_efflux"/>
    <property type="match status" value="1"/>
</dbReference>
<dbReference type="EMBL" id="BAAABM010000009">
    <property type="protein sequence ID" value="GAA0326998.1"/>
    <property type="molecule type" value="Genomic_DNA"/>
</dbReference>
<dbReference type="InterPro" id="IPR002524">
    <property type="entry name" value="Cation_efflux"/>
</dbReference>
<dbReference type="InterPro" id="IPR027469">
    <property type="entry name" value="Cation_efflux_TMD_sf"/>
</dbReference>
<keyword evidence="3 6" id="KW-0812">Transmembrane</keyword>
<dbReference type="NCBIfam" id="TIGR01297">
    <property type="entry name" value="CDF"/>
    <property type="match status" value="1"/>
</dbReference>
<protein>
    <submittedName>
        <fullName evidence="8">Cation diffusion facilitator family transporter</fullName>
    </submittedName>
</protein>
<feature type="domain" description="Cation efflux protein transmembrane" evidence="7">
    <location>
        <begin position="14"/>
        <end position="225"/>
    </location>
</feature>
<reference evidence="8 9" key="1">
    <citation type="journal article" date="2019" name="Int. J. Syst. Evol. Microbiol.">
        <title>The Global Catalogue of Microorganisms (GCM) 10K type strain sequencing project: providing services to taxonomists for standard genome sequencing and annotation.</title>
        <authorList>
            <consortium name="The Broad Institute Genomics Platform"/>
            <consortium name="The Broad Institute Genome Sequencing Center for Infectious Disease"/>
            <person name="Wu L."/>
            <person name="Ma J."/>
        </authorList>
    </citation>
    <scope>NUCLEOTIDE SEQUENCE [LARGE SCALE GENOMIC DNA]</scope>
    <source>
        <strain evidence="8 9">JCM 3146</strain>
    </source>
</reference>
<keyword evidence="4 6" id="KW-1133">Transmembrane helix</keyword>
<feature type="transmembrane region" description="Helical" evidence="6">
    <location>
        <begin position="195"/>
        <end position="217"/>
    </location>
</feature>
<evidence type="ECO:0000313" key="8">
    <source>
        <dbReference type="EMBL" id="GAA0326998.1"/>
    </source>
</evidence>
<dbReference type="PANTHER" id="PTHR13414:SF9">
    <property type="entry name" value="PROTON-COUPLED ZINC ANTIPORTER SLC30A9, MITOCHONDRIAL"/>
    <property type="match status" value="1"/>
</dbReference>
<name>A0ABN0W6P2_9ACTN</name>
<evidence type="ECO:0000256" key="3">
    <source>
        <dbReference type="ARBA" id="ARBA00022692"/>
    </source>
</evidence>
<feature type="transmembrane region" description="Helical" evidence="6">
    <location>
        <begin position="116"/>
        <end position="135"/>
    </location>
</feature>
<keyword evidence="9" id="KW-1185">Reference proteome</keyword>
<evidence type="ECO:0000313" key="9">
    <source>
        <dbReference type="Proteomes" id="UP001501822"/>
    </source>
</evidence>
<dbReference type="SUPFAM" id="SSF160240">
    <property type="entry name" value="Cation efflux protein cytoplasmic domain-like"/>
    <property type="match status" value="1"/>
</dbReference>
<comment type="subcellular location">
    <subcellularLocation>
        <location evidence="1">Membrane</location>
        <topology evidence="1">Multi-pass membrane protein</topology>
    </subcellularLocation>
</comment>
<keyword evidence="5 6" id="KW-0472">Membrane</keyword>
<keyword evidence="2" id="KW-0813">Transport</keyword>
<feature type="transmembrane region" description="Helical" evidence="6">
    <location>
        <begin position="12"/>
        <end position="38"/>
    </location>
</feature>
<dbReference type="Gene3D" id="1.20.1510.10">
    <property type="entry name" value="Cation efflux protein transmembrane domain"/>
    <property type="match status" value="1"/>
</dbReference>
<evidence type="ECO:0000256" key="1">
    <source>
        <dbReference type="ARBA" id="ARBA00004141"/>
    </source>
</evidence>
<evidence type="ECO:0000259" key="7">
    <source>
        <dbReference type="Pfam" id="PF01545"/>
    </source>
</evidence>
<sequence>MVGEQEQQESRLTVVLALAANFGIALAKTVAAVITGSASMASEAGHSFADTANEVLLLTALRRSRRPADRRHPFGHGTERYIWSLLVAVCIFGMGALFAFVQGAQAILSGETERKSALVGYLVLAVSAVLESVSWRQAFRQTRQEARADGQSILAFLRSTDDPTTKSVLFEDSAALIGLALAAAGLGLHQATGSAVWDGVASLLIGVVLTIAAFLLGRTNLDLLIGRQAQPRILEGVKRVVTAAPEVEALVDLMTMTVGTGEVLVCARLDFRDDLGAADVERACVRLSEELRANHPEVYEVFLEPVPRDDPGLRRRVIERYGRPPYHWAAGER</sequence>
<accession>A0ABN0W6P2</accession>
<dbReference type="PANTHER" id="PTHR13414">
    <property type="entry name" value="HUEL-CATION TRANSPORTER"/>
    <property type="match status" value="1"/>
</dbReference>
<comment type="caution">
    <text evidence="8">The sequence shown here is derived from an EMBL/GenBank/DDBJ whole genome shotgun (WGS) entry which is preliminary data.</text>
</comment>
<dbReference type="SUPFAM" id="SSF161111">
    <property type="entry name" value="Cation efflux protein transmembrane domain-like"/>
    <property type="match status" value="1"/>
</dbReference>
<dbReference type="InterPro" id="IPR058533">
    <property type="entry name" value="Cation_efflux_TM"/>
</dbReference>
<proteinExistence type="predicted"/>
<evidence type="ECO:0000256" key="5">
    <source>
        <dbReference type="ARBA" id="ARBA00023136"/>
    </source>
</evidence>
<dbReference type="InterPro" id="IPR040177">
    <property type="entry name" value="SLC30A9"/>
</dbReference>